<comment type="similarity">
    <text evidence="6">Belongs to the WD repeat WDR6 family.</text>
</comment>
<dbReference type="PROSITE" id="PS50082">
    <property type="entry name" value="WD_REPEATS_2"/>
    <property type="match status" value="2"/>
</dbReference>
<evidence type="ECO:0000256" key="4">
    <source>
        <dbReference type="ARBA" id="ARBA00022694"/>
    </source>
</evidence>
<dbReference type="PANTHER" id="PTHR14344">
    <property type="entry name" value="WD REPEAT PROTEIN"/>
    <property type="match status" value="1"/>
</dbReference>
<dbReference type="GO" id="GO:0005737">
    <property type="term" value="C:cytoplasm"/>
    <property type="evidence" value="ECO:0007669"/>
    <property type="project" value="UniProtKB-SubCell"/>
</dbReference>
<dbReference type="AlphaFoldDB" id="A0A6G0WQ39"/>
<keyword evidence="3 7" id="KW-0853">WD repeat</keyword>
<keyword evidence="9" id="KW-1185">Reference proteome</keyword>
<dbReference type="InterPro" id="IPR020472">
    <property type="entry name" value="WD40_PAC1"/>
</dbReference>
<dbReference type="Proteomes" id="UP000481153">
    <property type="component" value="Unassembled WGS sequence"/>
</dbReference>
<evidence type="ECO:0000256" key="2">
    <source>
        <dbReference type="ARBA" id="ARBA00022490"/>
    </source>
</evidence>
<evidence type="ECO:0000256" key="5">
    <source>
        <dbReference type="ARBA" id="ARBA00022737"/>
    </source>
</evidence>
<reference evidence="8 9" key="1">
    <citation type="submission" date="2019-07" db="EMBL/GenBank/DDBJ databases">
        <title>Genomics analysis of Aphanomyces spp. identifies a new class of oomycete effector associated with host adaptation.</title>
        <authorList>
            <person name="Gaulin E."/>
        </authorList>
    </citation>
    <scope>NUCLEOTIDE SEQUENCE [LARGE SCALE GENOMIC DNA]</scope>
    <source>
        <strain evidence="8 9">ATCC 201684</strain>
    </source>
</reference>
<sequence>MEINKEAFVGAVTALQFSADGTLLYAAVGCTLYIYEVARGIQCSAPIAVWRQGTIHGMDGGANGSTPLVLCYGQKQVALLHGVVDSIATAFDQKQPTILALECMDWVLDARLLLDDHEAASEGMQGQRGLPRVAVGLAHNMIHIWDPETHSIVQRFQCTERSILYAMGLFGRSLDTLVVAAGTVFQHILLWALPHQPSTEESTAPIAPSQRLHQHGGVIFRLVWASHGRELASVSDDRSVQLWSNRQDKNVSMTAQVLDRQAMLDTSFQSVFRGWSHTARVWDVQFTSHGQLVSASEDATCKLWSAQGDCLATLHGHLDTNVWRVAVHPRNLRVVATGGGDGAIKIWDLDEQQRNQSIDSVLTLPTIQENDDNGTSGGSNGAKTTATLRNLVTLSSRVYWITDQSHVGFHDLASNSSTNSVLTRLDGNLSCLAATMDLIAVGDVRGNLTLLSPSNSQTALVPVASVQAAHAGRIMAIWIVEETQAQDDNLSKPVSIFTTGMDFTLYEWRYHSSIDDAAAAGALQLVGKYSCPNKTSCLTALVVTPSMLWGGDARGNVCGYVRQNAQEIDAASSGQPPRAVRYQVHGKDVVSSLAWRPEEPRRLYSCGHDGFICTLEINPLDDHQLECIRRVSVKGISTLRSIQWTDGGDFLVFGFHASNAIVVNVTQSVRLLTLDCGGWRRPHALWINPDDANRQPQQQHVFGFALPKSSNVHVHQSTRRIAALSSSLSWHSQHHSKMGCCVDWIAHDLIVTGGEDGAVKLHQVDKSQLGIHCIDSVSMHITNVRAIGVVNDFVVTGGGKQSLHLWRLNANQLAHVAEYTPSDAPQDQRILALAVHAVTRDQVIVVATNSEGQVSLFTASSVAGFILRKTWTDSDKPILSCALSHGFFVTGVTDGDVVVWDIEPLLRSNMDNLDAIPMTPVYKYRAHDMGANCLCARSLDHKSPSSLQLLSGGDDQCIAHIELDVTAGRSQLQVRHLPGVRNASASALKTIKCMDDVVVAAGYDQRVTAWCVQPDDTLARQGAVFAETADIAGLSLRQSVDGEIHGVVIGKGMQTLRLRHRK</sequence>
<organism evidence="8 9">
    <name type="scientific">Aphanomyces euteiches</name>
    <dbReference type="NCBI Taxonomy" id="100861"/>
    <lineage>
        <taxon>Eukaryota</taxon>
        <taxon>Sar</taxon>
        <taxon>Stramenopiles</taxon>
        <taxon>Oomycota</taxon>
        <taxon>Saprolegniomycetes</taxon>
        <taxon>Saprolegniales</taxon>
        <taxon>Verrucalvaceae</taxon>
        <taxon>Aphanomyces</taxon>
    </lineage>
</organism>
<dbReference type="PRINTS" id="PR00320">
    <property type="entry name" value="GPROTEINBRPT"/>
</dbReference>
<dbReference type="SMART" id="SM00320">
    <property type="entry name" value="WD40"/>
    <property type="match status" value="9"/>
</dbReference>
<keyword evidence="5" id="KW-0677">Repeat</keyword>
<accession>A0A6G0WQ39</accession>
<comment type="caution">
    <text evidence="8">The sequence shown here is derived from an EMBL/GenBank/DDBJ whole genome shotgun (WGS) entry which is preliminary data.</text>
</comment>
<evidence type="ECO:0000256" key="6">
    <source>
        <dbReference type="ARBA" id="ARBA00038255"/>
    </source>
</evidence>
<dbReference type="PROSITE" id="PS00678">
    <property type="entry name" value="WD_REPEATS_1"/>
    <property type="match status" value="1"/>
</dbReference>
<dbReference type="InterPro" id="IPR036322">
    <property type="entry name" value="WD40_repeat_dom_sf"/>
</dbReference>
<feature type="repeat" description="WD" evidence="7">
    <location>
        <begin position="335"/>
        <end position="357"/>
    </location>
</feature>
<dbReference type="PROSITE" id="PS50294">
    <property type="entry name" value="WD_REPEATS_REGION"/>
    <property type="match status" value="1"/>
</dbReference>
<keyword evidence="2" id="KW-0963">Cytoplasm</keyword>
<gene>
    <name evidence="8" type="ORF">Ae201684_012810</name>
</gene>
<keyword evidence="4" id="KW-0819">tRNA processing</keyword>
<dbReference type="EMBL" id="VJMJ01000163">
    <property type="protein sequence ID" value="KAF0729542.1"/>
    <property type="molecule type" value="Genomic_DNA"/>
</dbReference>
<dbReference type="InterPro" id="IPR019775">
    <property type="entry name" value="WD40_repeat_CS"/>
</dbReference>
<proteinExistence type="inferred from homology"/>
<dbReference type="PANTHER" id="PTHR14344:SF3">
    <property type="entry name" value="WD REPEAT-CONTAINING PROTEIN 6"/>
    <property type="match status" value="1"/>
</dbReference>
<dbReference type="InterPro" id="IPR001680">
    <property type="entry name" value="WD40_rpt"/>
</dbReference>
<dbReference type="SUPFAM" id="SSF50960">
    <property type="entry name" value="TolB, C-terminal domain"/>
    <property type="match status" value="1"/>
</dbReference>
<evidence type="ECO:0000256" key="7">
    <source>
        <dbReference type="PROSITE-ProRule" id="PRU00221"/>
    </source>
</evidence>
<evidence type="ECO:0000256" key="3">
    <source>
        <dbReference type="ARBA" id="ARBA00022574"/>
    </source>
</evidence>
<protein>
    <submittedName>
        <fullName evidence="8">Uncharacterized protein</fullName>
    </submittedName>
</protein>
<comment type="subcellular location">
    <subcellularLocation>
        <location evidence="1">Cytoplasm</location>
    </subcellularLocation>
</comment>
<evidence type="ECO:0000313" key="9">
    <source>
        <dbReference type="Proteomes" id="UP000481153"/>
    </source>
</evidence>
<dbReference type="GO" id="GO:0030488">
    <property type="term" value="P:tRNA methylation"/>
    <property type="evidence" value="ECO:0007669"/>
    <property type="project" value="TreeGrafter"/>
</dbReference>
<name>A0A6G0WQ39_9STRA</name>
<dbReference type="Pfam" id="PF00400">
    <property type="entry name" value="WD40"/>
    <property type="match status" value="3"/>
</dbReference>
<dbReference type="InterPro" id="IPR051973">
    <property type="entry name" value="tRNA_Anticodon_Mtase-Reg"/>
</dbReference>
<dbReference type="Gene3D" id="2.130.10.10">
    <property type="entry name" value="YVTN repeat-like/Quinoprotein amine dehydrogenase"/>
    <property type="match status" value="3"/>
</dbReference>
<dbReference type="InterPro" id="IPR015943">
    <property type="entry name" value="WD40/YVTN_repeat-like_dom_sf"/>
</dbReference>
<dbReference type="SUPFAM" id="SSF50978">
    <property type="entry name" value="WD40 repeat-like"/>
    <property type="match status" value="3"/>
</dbReference>
<dbReference type="VEuPathDB" id="FungiDB:AeMF1_004329"/>
<evidence type="ECO:0000313" key="8">
    <source>
        <dbReference type="EMBL" id="KAF0729542.1"/>
    </source>
</evidence>
<evidence type="ECO:0000256" key="1">
    <source>
        <dbReference type="ARBA" id="ARBA00004496"/>
    </source>
</evidence>
<feature type="repeat" description="WD" evidence="7">
    <location>
        <begin position="212"/>
        <end position="253"/>
    </location>
</feature>